<name>A0A645BIG3_9ZZZZ</name>
<feature type="transmembrane region" description="Helical" evidence="1">
    <location>
        <begin position="112"/>
        <end position="136"/>
    </location>
</feature>
<keyword evidence="1" id="KW-1133">Transmembrane helix</keyword>
<keyword evidence="1" id="KW-0812">Transmembrane</keyword>
<keyword evidence="1" id="KW-0472">Membrane</keyword>
<accession>A0A645BIG3</accession>
<proteinExistence type="predicted"/>
<evidence type="ECO:0000256" key="1">
    <source>
        <dbReference type="SAM" id="Phobius"/>
    </source>
</evidence>
<dbReference type="EMBL" id="VSSQ01019907">
    <property type="protein sequence ID" value="MPM64361.1"/>
    <property type="molecule type" value="Genomic_DNA"/>
</dbReference>
<reference evidence="2" key="1">
    <citation type="submission" date="2019-08" db="EMBL/GenBank/DDBJ databases">
        <authorList>
            <person name="Kucharzyk K."/>
            <person name="Murdoch R.W."/>
            <person name="Higgins S."/>
            <person name="Loffler F."/>
        </authorList>
    </citation>
    <scope>NUCLEOTIDE SEQUENCE</scope>
</reference>
<sequence length="147" mass="16589">MHSTLDKLHGYARRRCIRRHLMMRGTLRKRQNKQAFPSARNTSPLISPQRIGICPRYRKNNPWAGDLFVISFDVLLGRLYTYKIKKFEMLDLDMGAAPRLIGARPYGFESRFFTGFPLASVLAASAASAIGLFAVAKQIVAPLNFEG</sequence>
<organism evidence="2">
    <name type="scientific">bioreactor metagenome</name>
    <dbReference type="NCBI Taxonomy" id="1076179"/>
    <lineage>
        <taxon>unclassified sequences</taxon>
        <taxon>metagenomes</taxon>
        <taxon>ecological metagenomes</taxon>
    </lineage>
</organism>
<gene>
    <name evidence="2" type="ORF">SDC9_111247</name>
</gene>
<protein>
    <submittedName>
        <fullName evidence="2">Uncharacterized protein</fullName>
    </submittedName>
</protein>
<comment type="caution">
    <text evidence="2">The sequence shown here is derived from an EMBL/GenBank/DDBJ whole genome shotgun (WGS) entry which is preliminary data.</text>
</comment>
<dbReference type="AlphaFoldDB" id="A0A645BIG3"/>
<evidence type="ECO:0000313" key="2">
    <source>
        <dbReference type="EMBL" id="MPM64361.1"/>
    </source>
</evidence>